<evidence type="ECO:0000259" key="2">
    <source>
        <dbReference type="Pfam" id="PF10979"/>
    </source>
</evidence>
<dbReference type="AlphaFoldDB" id="A0A652YS32"/>
<proteinExistence type="predicted"/>
<dbReference type="EMBL" id="VNIQ01000003">
    <property type="protein sequence ID" value="TYQ05269.1"/>
    <property type="molecule type" value="Genomic_DNA"/>
</dbReference>
<dbReference type="Pfam" id="PF10979">
    <property type="entry name" value="DUF2786"/>
    <property type="match status" value="1"/>
</dbReference>
<dbReference type="Pfam" id="PF23771">
    <property type="entry name" value="DUF7168"/>
    <property type="match status" value="1"/>
</dbReference>
<evidence type="ECO:0000256" key="1">
    <source>
        <dbReference type="SAM" id="MobiDB-lite"/>
    </source>
</evidence>
<feature type="domain" description="DUF2786" evidence="2">
    <location>
        <begin position="23"/>
        <end position="61"/>
    </location>
</feature>
<dbReference type="InterPro" id="IPR055592">
    <property type="entry name" value="DUF7168"/>
</dbReference>
<organism evidence="4">
    <name type="scientific">Nocardia globerula</name>
    <dbReference type="NCBI Taxonomy" id="1818"/>
    <lineage>
        <taxon>Bacteria</taxon>
        <taxon>Bacillati</taxon>
        <taxon>Actinomycetota</taxon>
        <taxon>Actinomycetes</taxon>
        <taxon>Mycobacteriales</taxon>
        <taxon>Nocardiaceae</taxon>
        <taxon>Nocardia</taxon>
    </lineage>
</organism>
<gene>
    <name evidence="4" type="ORF">FNL38_103621</name>
</gene>
<comment type="caution">
    <text evidence="4">The sequence shown here is derived from an EMBL/GenBank/DDBJ whole genome shotgun (WGS) entry which is preliminary data.</text>
</comment>
<evidence type="ECO:0000259" key="3">
    <source>
        <dbReference type="Pfam" id="PF23771"/>
    </source>
</evidence>
<protein>
    <submittedName>
        <fullName evidence="4">Uncharacterized protein DUF2786</fullName>
    </submittedName>
</protein>
<sequence>MCPSSISAAVGIREYPSAVSSEKMLTRIGALLRQAESTDNPHEGEAFMAAAQRLATNSAIDLAVARAHTASSEKRATPTQRLITIGEPGKRGLRTYAQLFIAIAAANDVQCDIAQTSAVIFAYGFAGDIDVCEALYSSLLFQMVRDSDAYVRSGAYRGETSVRTVVETRGRRRVSTQVRKPVAGVTARLNFQMAYAARIGARLAETKKETETVSTASSSETALVLRNKEIELKDYYSSNSKARGTWQGGGRASAGHSSHARQAGDKAARSARLGNLPEIGGVKGQIGRGERSDGGR</sequence>
<reference evidence="4" key="1">
    <citation type="submission" date="2019-07" db="EMBL/GenBank/DDBJ databases">
        <title>Genomic Encyclopedia of Type Strains, Phase IV (KMG-IV): sequencing the most valuable type-strain genomes for metagenomic binning, comparative biology and taxonomic classification.</title>
        <authorList>
            <person name="Goeker M."/>
        </authorList>
    </citation>
    <scope>NUCLEOTIDE SEQUENCE</scope>
    <source>
        <strain evidence="4">DSM 44596</strain>
    </source>
</reference>
<accession>A0A652YS32</accession>
<dbReference type="InterPro" id="IPR024498">
    <property type="entry name" value="DUF2786"/>
</dbReference>
<feature type="region of interest" description="Disordered" evidence="1">
    <location>
        <begin position="241"/>
        <end position="296"/>
    </location>
</feature>
<feature type="domain" description="DUF7168" evidence="3">
    <location>
        <begin position="94"/>
        <end position="223"/>
    </location>
</feature>
<evidence type="ECO:0000313" key="4">
    <source>
        <dbReference type="EMBL" id="TYQ05269.1"/>
    </source>
</evidence>
<name>A0A652YS32_NOCGL</name>